<dbReference type="RefSeq" id="XP_039117395.1">
    <property type="nucleotide sequence ID" value="XM_039261461.1"/>
</dbReference>
<accession>A0AB40AQW2</accession>
<dbReference type="Pfam" id="PF05641">
    <property type="entry name" value="Agenet"/>
    <property type="match status" value="1"/>
</dbReference>
<dbReference type="SUPFAM" id="SSF158639">
    <property type="entry name" value="ENT-like"/>
    <property type="match status" value="1"/>
</dbReference>
<dbReference type="Proteomes" id="UP001515500">
    <property type="component" value="Chromosome 26"/>
</dbReference>
<dbReference type="PANTHER" id="PTHR31917:SF140">
    <property type="entry name" value="ENT DOMAIN-CONTAINING PROTEIN"/>
    <property type="match status" value="1"/>
</dbReference>
<gene>
    <name evidence="7 8 9 10" type="primary">LOC120253154</name>
</gene>
<feature type="domain" description="ENT" evidence="5">
    <location>
        <begin position="351"/>
        <end position="443"/>
    </location>
</feature>
<evidence type="ECO:0000256" key="1">
    <source>
        <dbReference type="ARBA" id="ARBA00004123"/>
    </source>
</evidence>
<evidence type="ECO:0000313" key="6">
    <source>
        <dbReference type="Proteomes" id="UP001515500"/>
    </source>
</evidence>
<dbReference type="RefSeq" id="XP_039117393.1">
    <property type="nucleotide sequence ID" value="XM_039261459.1"/>
</dbReference>
<organism evidence="6 10">
    <name type="scientific">Dioscorea cayennensis subsp. rotundata</name>
    <name type="common">White Guinea yam</name>
    <name type="synonym">Dioscorea rotundata</name>
    <dbReference type="NCBI Taxonomy" id="55577"/>
    <lineage>
        <taxon>Eukaryota</taxon>
        <taxon>Viridiplantae</taxon>
        <taxon>Streptophyta</taxon>
        <taxon>Embryophyta</taxon>
        <taxon>Tracheophyta</taxon>
        <taxon>Spermatophyta</taxon>
        <taxon>Magnoliopsida</taxon>
        <taxon>Liliopsida</taxon>
        <taxon>Dioscoreales</taxon>
        <taxon>Dioscoreaceae</taxon>
        <taxon>Dioscorea</taxon>
    </lineage>
</organism>
<evidence type="ECO:0000313" key="10">
    <source>
        <dbReference type="RefSeq" id="XP_039117395.1"/>
    </source>
</evidence>
<dbReference type="InterPro" id="IPR008395">
    <property type="entry name" value="Agenet-like_dom"/>
</dbReference>
<reference evidence="7 8" key="1">
    <citation type="submission" date="2025-04" db="UniProtKB">
        <authorList>
            <consortium name="RefSeq"/>
        </authorList>
    </citation>
    <scope>IDENTIFICATION</scope>
</reference>
<evidence type="ECO:0000256" key="2">
    <source>
        <dbReference type="ARBA" id="ARBA00023242"/>
    </source>
</evidence>
<keyword evidence="2" id="KW-0539">Nucleus</keyword>
<evidence type="ECO:0000256" key="4">
    <source>
        <dbReference type="SAM" id="Phobius"/>
    </source>
</evidence>
<dbReference type="Pfam" id="PF03735">
    <property type="entry name" value="ENT"/>
    <property type="match status" value="1"/>
</dbReference>
<dbReference type="InterPro" id="IPR036142">
    <property type="entry name" value="ENT_dom-like_sf"/>
</dbReference>
<dbReference type="AlphaFoldDB" id="A0AB40AQW2"/>
<dbReference type="SMART" id="SM00743">
    <property type="entry name" value="Agenet"/>
    <property type="match status" value="2"/>
</dbReference>
<evidence type="ECO:0000313" key="7">
    <source>
        <dbReference type="RefSeq" id="XP_039117392.1"/>
    </source>
</evidence>
<dbReference type="PANTHER" id="PTHR31917">
    <property type="entry name" value="AGENET DOMAIN-CONTAINING PROTEIN-RELATED"/>
    <property type="match status" value="1"/>
</dbReference>
<proteinExistence type="predicted"/>
<evidence type="ECO:0000313" key="8">
    <source>
        <dbReference type="RefSeq" id="XP_039117393.1"/>
    </source>
</evidence>
<dbReference type="PROSITE" id="PS51138">
    <property type="entry name" value="ENT"/>
    <property type="match status" value="1"/>
</dbReference>
<keyword evidence="4" id="KW-0812">Transmembrane</keyword>
<feature type="transmembrane region" description="Helical" evidence="4">
    <location>
        <begin position="416"/>
        <end position="437"/>
    </location>
</feature>
<dbReference type="RefSeq" id="XP_039117394.1">
    <property type="nucleotide sequence ID" value="XM_039261460.1"/>
</dbReference>
<dbReference type="InterPro" id="IPR014002">
    <property type="entry name" value="Agenet_dom_plant"/>
</dbReference>
<evidence type="ECO:0000256" key="3">
    <source>
        <dbReference type="SAM" id="MobiDB-lite"/>
    </source>
</evidence>
<feature type="region of interest" description="Disordered" evidence="3">
    <location>
        <begin position="303"/>
        <end position="328"/>
    </location>
</feature>
<comment type="subcellular location">
    <subcellularLocation>
        <location evidence="1">Nucleus</location>
    </subcellularLocation>
</comment>
<keyword evidence="6" id="KW-1185">Reference proteome</keyword>
<dbReference type="GeneID" id="120253154"/>
<dbReference type="GO" id="GO:0005634">
    <property type="term" value="C:nucleus"/>
    <property type="evidence" value="ECO:0007669"/>
    <property type="project" value="UniProtKB-SubCell"/>
</dbReference>
<feature type="transmembrane region" description="Helical" evidence="4">
    <location>
        <begin position="444"/>
        <end position="463"/>
    </location>
</feature>
<dbReference type="SMART" id="SM01191">
    <property type="entry name" value="ENT"/>
    <property type="match status" value="1"/>
</dbReference>
<dbReference type="InterPro" id="IPR005491">
    <property type="entry name" value="ENT_dom"/>
</dbReference>
<evidence type="ECO:0000259" key="5">
    <source>
        <dbReference type="PROSITE" id="PS51138"/>
    </source>
</evidence>
<dbReference type="RefSeq" id="XP_039117392.1">
    <property type="nucleotide sequence ID" value="XM_039261458.1"/>
</dbReference>
<name>A0AB40AQW2_DIOCR</name>
<keyword evidence="4" id="KW-1133">Transmembrane helix</keyword>
<sequence>MQDFTHSYIFDTGSIMRLKKGNKVEILSLKEVPVHSWRCAKIISGNGHTYQVQYDIPLFDRGDAIERVPRKAIRPCPPPIDSPGSLVPGDSVEVFENNSWSVAEVTEVAYGGLISVRILGATKVTRAHMSNIRLQQDWQDNKWVVIHQEPRKCDNGTIKGQSKNRNVSNGMPQSCLESRNCSGDGLSFAKKHYDAADYAINLKKRCRICLPPVEDGIGACRMIGTVKKEGRCKTMTVMASSKSLKKVNAVASPCKLLGGNYMNSSLNNNRATEFFETDSDWARPNEDRYFFLGSLDSNDSESVGSCSISSIPNESADHPVSSPTPELESQDDEVEAFIGAGRETSCSYEDLAAEVHRQELHAYKCTIMALYASGPLSWEKENLLTDLRLVLHISNDEHLLEANVGGLYCCFQRFKMMVGFVTTLALQTVCNISIWLLQVATKSVWFVFFIFNFLSLLLFLIFFRHVCLPAIHAL</sequence>
<keyword evidence="4" id="KW-0472">Membrane</keyword>
<dbReference type="Gene3D" id="1.10.1240.40">
    <property type="entry name" value="ENT domain"/>
    <property type="match status" value="1"/>
</dbReference>
<protein>
    <submittedName>
        <fullName evidence="7 8">Uncharacterized protein LOC120253154 isoform X1</fullName>
    </submittedName>
</protein>
<evidence type="ECO:0000313" key="9">
    <source>
        <dbReference type="RefSeq" id="XP_039117394.1"/>
    </source>
</evidence>